<name>V6F595_MAGGM</name>
<sequence length="70" mass="7351">MRRSHLGGIVAGARGDVSVHTDGGGNRTLDVRQTKRPGYEARPFIVSLGAGEGIRTLDPNLGNGLAGRIR</sequence>
<organism evidence="1 2">
    <name type="scientific">Magnetospirillum gryphiswaldense (strain DSM 6361 / JCM 21280 / NBRC 15271 / MSR-1)</name>
    <dbReference type="NCBI Taxonomy" id="431944"/>
    <lineage>
        <taxon>Bacteria</taxon>
        <taxon>Pseudomonadati</taxon>
        <taxon>Pseudomonadota</taxon>
        <taxon>Alphaproteobacteria</taxon>
        <taxon>Rhodospirillales</taxon>
        <taxon>Rhodospirillaceae</taxon>
        <taxon>Magnetospirillum</taxon>
    </lineage>
</organism>
<evidence type="ECO:0000313" key="1">
    <source>
        <dbReference type="EMBL" id="CDL00547.1"/>
    </source>
</evidence>
<accession>V6F595</accession>
<dbReference type="EMBL" id="HG794546">
    <property type="protein sequence ID" value="CDL00547.1"/>
    <property type="molecule type" value="Genomic_DNA"/>
</dbReference>
<dbReference type="HOGENOM" id="CLU_2753071_0_0_5"/>
<proteinExistence type="predicted"/>
<reference evidence="1 2" key="1">
    <citation type="journal article" date="2014" name="Genome Announc.">
        <title>Complete genome sequence of Magnetospirillum gryphiswaldense MSR-1.</title>
        <authorList>
            <person name="Wang X."/>
            <person name="Wang Q."/>
            <person name="Zhang W."/>
            <person name="Wang Y."/>
            <person name="Li L."/>
            <person name="Wen T."/>
            <person name="Zhang T."/>
            <person name="Zhang Y."/>
            <person name="Xu J."/>
            <person name="Hu J."/>
            <person name="Li S."/>
            <person name="Liu L."/>
            <person name="Liu J."/>
            <person name="Jiang W."/>
            <person name="Tian J."/>
            <person name="Li Y."/>
            <person name="Schuler D."/>
            <person name="Wang L."/>
            <person name="Li J."/>
        </authorList>
    </citation>
    <scope>NUCLEOTIDE SEQUENCE [LARGE SCALE GENOMIC DNA]</scope>
    <source>
        <strain evidence="2">DSM 6361 / JCM 21280 / NBRC 15271 / MSR-1</strain>
    </source>
</reference>
<gene>
    <name evidence="1" type="ordered locus">MGMSRv2__3332</name>
</gene>
<evidence type="ECO:0000313" key="2">
    <source>
        <dbReference type="Proteomes" id="UP000018922"/>
    </source>
</evidence>
<keyword evidence="2" id="KW-1185">Reference proteome</keyword>
<dbReference type="KEGG" id="mgy:MGMSRv2__3332"/>
<protein>
    <submittedName>
        <fullName evidence="1">Uncharacterized protein</fullName>
    </submittedName>
</protein>
<dbReference type="Proteomes" id="UP000018922">
    <property type="component" value="Chromosome I"/>
</dbReference>
<dbReference type="AlphaFoldDB" id="V6F595"/>